<dbReference type="FunFam" id="3.40.50.300:FF:000032">
    <property type="entry name" value="Export ABC transporter ATP-binding protein"/>
    <property type="match status" value="1"/>
</dbReference>
<gene>
    <name evidence="8" type="primary">macB_1</name>
    <name evidence="8" type="ORF">ROG8370_00373</name>
</gene>
<organism evidence="8 9">
    <name type="scientific">Roseovarius gaetbuli</name>
    <dbReference type="NCBI Taxonomy" id="1356575"/>
    <lineage>
        <taxon>Bacteria</taxon>
        <taxon>Pseudomonadati</taxon>
        <taxon>Pseudomonadota</taxon>
        <taxon>Alphaproteobacteria</taxon>
        <taxon>Rhodobacterales</taxon>
        <taxon>Roseobacteraceae</taxon>
        <taxon>Roseovarius</taxon>
    </lineage>
</organism>
<dbReference type="GO" id="GO:0005886">
    <property type="term" value="C:plasma membrane"/>
    <property type="evidence" value="ECO:0007669"/>
    <property type="project" value="TreeGrafter"/>
</dbReference>
<keyword evidence="8" id="KW-0378">Hydrolase</keyword>
<feature type="region of interest" description="Disordered" evidence="6">
    <location>
        <begin position="224"/>
        <end position="246"/>
    </location>
</feature>
<dbReference type="GO" id="GO:0022857">
    <property type="term" value="F:transmembrane transporter activity"/>
    <property type="evidence" value="ECO:0007669"/>
    <property type="project" value="UniProtKB-ARBA"/>
</dbReference>
<dbReference type="PROSITE" id="PS00211">
    <property type="entry name" value="ABC_TRANSPORTER_1"/>
    <property type="match status" value="1"/>
</dbReference>
<dbReference type="PANTHER" id="PTHR24220:SF86">
    <property type="entry name" value="ABC TRANSPORTER ABCH.1"/>
    <property type="match status" value="1"/>
</dbReference>
<dbReference type="Proteomes" id="UP000194012">
    <property type="component" value="Unassembled WGS sequence"/>
</dbReference>
<protein>
    <submittedName>
        <fullName evidence="8">Macrolide export ATP-binding/permease protein MacB</fullName>
        <ecNumber evidence="8">3.6.3.-</ecNumber>
    </submittedName>
</protein>
<dbReference type="PROSITE" id="PS50893">
    <property type="entry name" value="ABC_TRANSPORTER_2"/>
    <property type="match status" value="1"/>
</dbReference>
<evidence type="ECO:0000256" key="1">
    <source>
        <dbReference type="ARBA" id="ARBA00022448"/>
    </source>
</evidence>
<keyword evidence="9" id="KW-1185">Reference proteome</keyword>
<accession>A0A1X6YA19</accession>
<evidence type="ECO:0000313" key="8">
    <source>
        <dbReference type="EMBL" id="SLN14601.1"/>
    </source>
</evidence>
<dbReference type="PANTHER" id="PTHR24220">
    <property type="entry name" value="IMPORT ATP-BINDING PROTEIN"/>
    <property type="match status" value="1"/>
</dbReference>
<sequence>MSLIEANDLQKDYFSEAGRLPVLRGVSLKIVAGEFVAIMGPSGSGKTTLMNLLGLLDTPSGGRLCFDGRDVTQLKPDEQADIRNTRIGFVFQSYNLLPRLTAIENVELPLVYAGVSRGDRLERARGMLDAVGLAGRTQHWPSQLSGGEQQRVSIARAMVSKPALVLADEPTGALDTQTGASVMALLQDMIRQGTTVVLVTHDEAVARHAERTIRLFDGKVCTSPGQETAMGAQSAVQTDHAGKAAE</sequence>
<dbReference type="InterPro" id="IPR017871">
    <property type="entry name" value="ABC_transporter-like_CS"/>
</dbReference>
<dbReference type="AlphaFoldDB" id="A0A1X6YA19"/>
<dbReference type="GO" id="GO:0016887">
    <property type="term" value="F:ATP hydrolysis activity"/>
    <property type="evidence" value="ECO:0007669"/>
    <property type="project" value="InterPro"/>
</dbReference>
<keyword evidence="1" id="KW-0813">Transport</keyword>
<name>A0A1X6YA19_9RHOB</name>
<dbReference type="RefSeq" id="WP_245827139.1">
    <property type="nucleotide sequence ID" value="NZ_FWFJ01000002.1"/>
</dbReference>
<evidence type="ECO:0000256" key="5">
    <source>
        <dbReference type="ARBA" id="ARBA00038388"/>
    </source>
</evidence>
<evidence type="ECO:0000313" key="9">
    <source>
        <dbReference type="Proteomes" id="UP000194012"/>
    </source>
</evidence>
<dbReference type="EMBL" id="FWFJ01000002">
    <property type="protein sequence ID" value="SLN14601.1"/>
    <property type="molecule type" value="Genomic_DNA"/>
</dbReference>
<dbReference type="SMART" id="SM00382">
    <property type="entry name" value="AAA"/>
    <property type="match status" value="1"/>
</dbReference>
<keyword evidence="2" id="KW-1003">Cell membrane</keyword>
<keyword evidence="3" id="KW-0547">Nucleotide-binding</keyword>
<evidence type="ECO:0000256" key="6">
    <source>
        <dbReference type="SAM" id="MobiDB-lite"/>
    </source>
</evidence>
<dbReference type="GO" id="GO:0005524">
    <property type="term" value="F:ATP binding"/>
    <property type="evidence" value="ECO:0007669"/>
    <property type="project" value="UniProtKB-KW"/>
</dbReference>
<dbReference type="Gene3D" id="3.40.50.300">
    <property type="entry name" value="P-loop containing nucleotide triphosphate hydrolases"/>
    <property type="match status" value="1"/>
</dbReference>
<evidence type="ECO:0000256" key="4">
    <source>
        <dbReference type="ARBA" id="ARBA00022840"/>
    </source>
</evidence>
<proteinExistence type="inferred from homology"/>
<evidence type="ECO:0000256" key="3">
    <source>
        <dbReference type="ARBA" id="ARBA00022741"/>
    </source>
</evidence>
<keyword evidence="4 8" id="KW-0067">ATP-binding</keyword>
<evidence type="ECO:0000256" key="2">
    <source>
        <dbReference type="ARBA" id="ARBA00022519"/>
    </source>
</evidence>
<dbReference type="Pfam" id="PF00005">
    <property type="entry name" value="ABC_tran"/>
    <property type="match status" value="1"/>
</dbReference>
<comment type="similarity">
    <text evidence="5">Belongs to the ABC transporter superfamily. Macrolide exporter (TC 3.A.1.122) family.</text>
</comment>
<dbReference type="InterPro" id="IPR027417">
    <property type="entry name" value="P-loop_NTPase"/>
</dbReference>
<keyword evidence="2" id="KW-0472">Membrane</keyword>
<dbReference type="InterPro" id="IPR003439">
    <property type="entry name" value="ABC_transporter-like_ATP-bd"/>
</dbReference>
<dbReference type="EC" id="3.6.3.-" evidence="8"/>
<feature type="domain" description="ABC transporter" evidence="7">
    <location>
        <begin position="4"/>
        <end position="242"/>
    </location>
</feature>
<dbReference type="InterPro" id="IPR015854">
    <property type="entry name" value="ABC_transpr_LolD-like"/>
</dbReference>
<dbReference type="SUPFAM" id="SSF52540">
    <property type="entry name" value="P-loop containing nucleoside triphosphate hydrolases"/>
    <property type="match status" value="1"/>
</dbReference>
<reference evidence="9" key="1">
    <citation type="submission" date="2017-03" db="EMBL/GenBank/DDBJ databases">
        <authorList>
            <person name="Rodrigo-Torres L."/>
            <person name="Arahal R.D."/>
            <person name="Lucena T."/>
        </authorList>
    </citation>
    <scope>NUCLEOTIDE SEQUENCE [LARGE SCALE GENOMIC DNA]</scope>
    <source>
        <strain evidence="9">CECT 8370</strain>
    </source>
</reference>
<dbReference type="InterPro" id="IPR017911">
    <property type="entry name" value="MacB-like_ATP-bd"/>
</dbReference>
<dbReference type="CDD" id="cd03255">
    <property type="entry name" value="ABC_MJ0796_LolCDE_FtsE"/>
    <property type="match status" value="1"/>
</dbReference>
<evidence type="ECO:0000259" key="7">
    <source>
        <dbReference type="PROSITE" id="PS50893"/>
    </source>
</evidence>
<dbReference type="GO" id="GO:0098796">
    <property type="term" value="C:membrane protein complex"/>
    <property type="evidence" value="ECO:0007669"/>
    <property type="project" value="UniProtKB-ARBA"/>
</dbReference>
<keyword evidence="2" id="KW-0997">Cell inner membrane</keyword>
<dbReference type="InterPro" id="IPR003593">
    <property type="entry name" value="AAA+_ATPase"/>
</dbReference>